<evidence type="ECO:0000313" key="2">
    <source>
        <dbReference type="Proteomes" id="UP001185927"/>
    </source>
</evidence>
<name>A0ABU4C3P7_RHOGO</name>
<gene>
    <name evidence="1" type="ORF">R3Q16_31335</name>
</gene>
<dbReference type="EMBL" id="JAWLKB010000031">
    <property type="protein sequence ID" value="MDV6271124.1"/>
    <property type="molecule type" value="Genomic_DNA"/>
</dbReference>
<organism evidence="1 2">
    <name type="scientific">Rhodococcus globerulus</name>
    <dbReference type="NCBI Taxonomy" id="33008"/>
    <lineage>
        <taxon>Bacteria</taxon>
        <taxon>Bacillati</taxon>
        <taxon>Actinomycetota</taxon>
        <taxon>Actinomycetes</taxon>
        <taxon>Mycobacteriales</taxon>
        <taxon>Nocardiaceae</taxon>
        <taxon>Rhodococcus</taxon>
    </lineage>
</organism>
<reference evidence="1 2" key="1">
    <citation type="submission" date="2023-10" db="EMBL/GenBank/DDBJ databases">
        <title>Development of a sustainable strategy for remediation of hydrocarbon-contaminated territories based on the waste exchange concept.</title>
        <authorList>
            <person name="Krivoruchko A."/>
        </authorList>
    </citation>
    <scope>NUCLEOTIDE SEQUENCE [LARGE SCALE GENOMIC DNA]</scope>
    <source>
        <strain evidence="1 2">IEGM 1203</strain>
    </source>
</reference>
<evidence type="ECO:0000313" key="1">
    <source>
        <dbReference type="EMBL" id="MDV6271124.1"/>
    </source>
</evidence>
<dbReference type="RefSeq" id="WP_317545586.1">
    <property type="nucleotide sequence ID" value="NZ_JAWLKB010000031.1"/>
</dbReference>
<proteinExistence type="predicted"/>
<keyword evidence="2" id="KW-1185">Reference proteome</keyword>
<sequence length="58" mass="6388">MKQLLNRRTAVLAVFTVTTVALLSENFTPTRAAIWGATWAVVATLIVRSEVRHARAAH</sequence>
<accession>A0ABU4C3P7</accession>
<protein>
    <submittedName>
        <fullName evidence="1">Uncharacterized protein</fullName>
    </submittedName>
</protein>
<comment type="caution">
    <text evidence="1">The sequence shown here is derived from an EMBL/GenBank/DDBJ whole genome shotgun (WGS) entry which is preliminary data.</text>
</comment>
<dbReference type="Proteomes" id="UP001185927">
    <property type="component" value="Unassembled WGS sequence"/>
</dbReference>